<protein>
    <submittedName>
        <fullName evidence="1">Uncharacterized protein</fullName>
    </submittedName>
</protein>
<evidence type="ECO:0000313" key="2">
    <source>
        <dbReference type="Proteomes" id="UP000324222"/>
    </source>
</evidence>
<proteinExistence type="predicted"/>
<evidence type="ECO:0000313" key="1">
    <source>
        <dbReference type="EMBL" id="MPC45223.1"/>
    </source>
</evidence>
<dbReference type="AlphaFoldDB" id="A0A5B7FJA6"/>
<organism evidence="1 2">
    <name type="scientific">Portunus trituberculatus</name>
    <name type="common">Swimming crab</name>
    <name type="synonym">Neptunus trituberculatus</name>
    <dbReference type="NCBI Taxonomy" id="210409"/>
    <lineage>
        <taxon>Eukaryota</taxon>
        <taxon>Metazoa</taxon>
        <taxon>Ecdysozoa</taxon>
        <taxon>Arthropoda</taxon>
        <taxon>Crustacea</taxon>
        <taxon>Multicrustacea</taxon>
        <taxon>Malacostraca</taxon>
        <taxon>Eumalacostraca</taxon>
        <taxon>Eucarida</taxon>
        <taxon>Decapoda</taxon>
        <taxon>Pleocyemata</taxon>
        <taxon>Brachyura</taxon>
        <taxon>Eubrachyura</taxon>
        <taxon>Portunoidea</taxon>
        <taxon>Portunidae</taxon>
        <taxon>Portuninae</taxon>
        <taxon>Portunus</taxon>
    </lineage>
</organism>
<comment type="caution">
    <text evidence="1">The sequence shown here is derived from an EMBL/GenBank/DDBJ whole genome shotgun (WGS) entry which is preliminary data.</text>
</comment>
<keyword evidence="2" id="KW-1185">Reference proteome</keyword>
<sequence>MGIEGQVRLSQQFLIVRVPSTSGFTPRASLRSRYPRRVHPAAHLWPHTVTFPALSDQLCTYSARNIVRGLRRCGGVRGGAPKAVGLGLDDGRENGPLDVFIYSCWAALSSPPRCFANISCFVFNLSHLRALLPYSSQ</sequence>
<dbReference type="EMBL" id="VSRR010006630">
    <property type="protein sequence ID" value="MPC45223.1"/>
    <property type="molecule type" value="Genomic_DNA"/>
</dbReference>
<accession>A0A5B7FJA6</accession>
<reference evidence="1 2" key="1">
    <citation type="submission" date="2019-05" db="EMBL/GenBank/DDBJ databases">
        <title>Another draft genome of Portunus trituberculatus and its Hox gene families provides insights of decapod evolution.</title>
        <authorList>
            <person name="Jeong J.-H."/>
            <person name="Song I."/>
            <person name="Kim S."/>
            <person name="Choi T."/>
            <person name="Kim D."/>
            <person name="Ryu S."/>
            <person name="Kim W."/>
        </authorList>
    </citation>
    <scope>NUCLEOTIDE SEQUENCE [LARGE SCALE GENOMIC DNA]</scope>
    <source>
        <tissue evidence="1">Muscle</tissue>
    </source>
</reference>
<dbReference type="Proteomes" id="UP000324222">
    <property type="component" value="Unassembled WGS sequence"/>
</dbReference>
<gene>
    <name evidence="1" type="ORF">E2C01_038915</name>
</gene>
<name>A0A5B7FJA6_PORTR</name>